<proteinExistence type="inferred from homology"/>
<dbReference type="Proteomes" id="UP000664795">
    <property type="component" value="Unassembled WGS sequence"/>
</dbReference>
<dbReference type="PROSITE" id="PS00475">
    <property type="entry name" value="RIBOSOMAL_L15"/>
    <property type="match status" value="1"/>
</dbReference>
<dbReference type="NCBIfam" id="TIGR01071">
    <property type="entry name" value="rplO_bact"/>
    <property type="match status" value="1"/>
</dbReference>
<comment type="function">
    <text evidence="4">Binds to the 23S rRNA.</text>
</comment>
<keyword evidence="4" id="KW-0699">rRNA-binding</keyword>
<dbReference type="InterPro" id="IPR005749">
    <property type="entry name" value="Ribosomal_uL15_bac-type"/>
</dbReference>
<reference evidence="8 9" key="1">
    <citation type="submission" date="2021-03" db="EMBL/GenBank/DDBJ databases">
        <title>Fibrella sp. HMF5036 genome sequencing and assembly.</title>
        <authorList>
            <person name="Kang H."/>
            <person name="Kim H."/>
            <person name="Bae S."/>
            <person name="Joh K."/>
        </authorList>
    </citation>
    <scope>NUCLEOTIDE SEQUENCE [LARGE SCALE GENOMIC DNA]</scope>
    <source>
        <strain evidence="8 9">HMF5036</strain>
    </source>
</reference>
<dbReference type="PANTHER" id="PTHR12934">
    <property type="entry name" value="50S RIBOSOMAL PROTEIN L15"/>
    <property type="match status" value="1"/>
</dbReference>
<keyword evidence="4" id="KW-0694">RNA-binding</keyword>
<dbReference type="InterPro" id="IPR036227">
    <property type="entry name" value="Ribosomal_uL15/eL18_sf"/>
</dbReference>
<organism evidence="8 9">
    <name type="scientific">Fibrella aquatilis</name>
    <dbReference type="NCBI Taxonomy" id="2817059"/>
    <lineage>
        <taxon>Bacteria</taxon>
        <taxon>Pseudomonadati</taxon>
        <taxon>Bacteroidota</taxon>
        <taxon>Cytophagia</taxon>
        <taxon>Cytophagales</taxon>
        <taxon>Spirosomataceae</taxon>
        <taxon>Fibrella</taxon>
    </lineage>
</organism>
<dbReference type="AlphaFoldDB" id="A0A939G6S4"/>
<feature type="domain" description="Large ribosomal subunit protein uL15/eL18" evidence="7">
    <location>
        <begin position="76"/>
        <end position="146"/>
    </location>
</feature>
<evidence type="ECO:0000256" key="6">
    <source>
        <dbReference type="SAM" id="MobiDB-lite"/>
    </source>
</evidence>
<dbReference type="EMBL" id="JAFMYU010000011">
    <property type="protein sequence ID" value="MBO0932248.1"/>
    <property type="molecule type" value="Genomic_DNA"/>
</dbReference>
<dbReference type="InterPro" id="IPR021131">
    <property type="entry name" value="Ribosomal_uL15/eL18"/>
</dbReference>
<dbReference type="GO" id="GO:0003735">
    <property type="term" value="F:structural constituent of ribosome"/>
    <property type="evidence" value="ECO:0007669"/>
    <property type="project" value="InterPro"/>
</dbReference>
<feature type="region of interest" description="Disordered" evidence="6">
    <location>
        <begin position="1"/>
        <end position="46"/>
    </location>
</feature>
<evidence type="ECO:0000313" key="9">
    <source>
        <dbReference type="Proteomes" id="UP000664795"/>
    </source>
</evidence>
<accession>A0A939G6S4</accession>
<protein>
    <recommendedName>
        <fullName evidence="4">Large ribosomal subunit protein uL15</fullName>
    </recommendedName>
</protein>
<name>A0A939G6S4_9BACT</name>
<dbReference type="SUPFAM" id="SSF52080">
    <property type="entry name" value="Ribosomal proteins L15p and L18e"/>
    <property type="match status" value="1"/>
</dbReference>
<evidence type="ECO:0000256" key="1">
    <source>
        <dbReference type="ARBA" id="ARBA00007320"/>
    </source>
</evidence>
<dbReference type="GO" id="GO:0019843">
    <property type="term" value="F:rRNA binding"/>
    <property type="evidence" value="ECO:0007669"/>
    <property type="project" value="UniProtKB-UniRule"/>
</dbReference>
<feature type="compositionally biased region" description="Gly residues" evidence="6">
    <location>
        <begin position="21"/>
        <end position="31"/>
    </location>
</feature>
<sequence length="160" mass="17103">MNLNNIKPAKGSVQQRKRVGRGQGSGMGGTSTRGHKGAQSRSGYSRKLNFEGGQMPLQRRLPKFGFTNPTRVEYKPINLDTLQELVTNANVTVVDLAFLQEHGFAGKRDLIKVLSRGEITSAVEVSAHGFSAAAKEAIEKAGGKVTIISQIAKAATPEAV</sequence>
<dbReference type="Gene3D" id="3.100.10.10">
    <property type="match status" value="1"/>
</dbReference>
<comment type="caution">
    <text evidence="8">The sequence shown here is derived from an EMBL/GenBank/DDBJ whole genome shotgun (WGS) entry which is preliminary data.</text>
</comment>
<evidence type="ECO:0000256" key="3">
    <source>
        <dbReference type="ARBA" id="ARBA00023274"/>
    </source>
</evidence>
<keyword evidence="3 4" id="KW-0687">Ribonucleoprotein</keyword>
<dbReference type="GO" id="GO:0022625">
    <property type="term" value="C:cytosolic large ribosomal subunit"/>
    <property type="evidence" value="ECO:0007669"/>
    <property type="project" value="TreeGrafter"/>
</dbReference>
<evidence type="ECO:0000259" key="7">
    <source>
        <dbReference type="Pfam" id="PF00828"/>
    </source>
</evidence>
<dbReference type="HAMAP" id="MF_01341">
    <property type="entry name" value="Ribosomal_uL15"/>
    <property type="match status" value="1"/>
</dbReference>
<gene>
    <name evidence="4 8" type="primary">rplO</name>
    <name evidence="8" type="ORF">J2I48_14645</name>
</gene>
<keyword evidence="9" id="KW-1185">Reference proteome</keyword>
<dbReference type="GO" id="GO:0006412">
    <property type="term" value="P:translation"/>
    <property type="evidence" value="ECO:0007669"/>
    <property type="project" value="UniProtKB-UniRule"/>
</dbReference>
<dbReference type="PANTHER" id="PTHR12934:SF11">
    <property type="entry name" value="LARGE RIBOSOMAL SUBUNIT PROTEIN UL15M"/>
    <property type="match status" value="1"/>
</dbReference>
<evidence type="ECO:0000256" key="4">
    <source>
        <dbReference type="HAMAP-Rule" id="MF_01341"/>
    </source>
</evidence>
<keyword evidence="2 4" id="KW-0689">Ribosomal protein</keyword>
<comment type="subunit">
    <text evidence="4">Part of the 50S ribosomal subunit.</text>
</comment>
<dbReference type="InterPro" id="IPR030878">
    <property type="entry name" value="Ribosomal_uL15"/>
</dbReference>
<dbReference type="InterPro" id="IPR001196">
    <property type="entry name" value="Ribosomal_uL15_CS"/>
</dbReference>
<dbReference type="Pfam" id="PF00828">
    <property type="entry name" value="Ribosomal_L27A"/>
    <property type="match status" value="1"/>
</dbReference>
<evidence type="ECO:0000256" key="5">
    <source>
        <dbReference type="RuleBase" id="RU003888"/>
    </source>
</evidence>
<evidence type="ECO:0000256" key="2">
    <source>
        <dbReference type="ARBA" id="ARBA00022980"/>
    </source>
</evidence>
<comment type="similarity">
    <text evidence="1 4 5">Belongs to the universal ribosomal protein uL15 family.</text>
</comment>
<dbReference type="RefSeq" id="WP_207336217.1">
    <property type="nucleotide sequence ID" value="NZ_JAFMYU010000011.1"/>
</dbReference>
<evidence type="ECO:0000313" key="8">
    <source>
        <dbReference type="EMBL" id="MBO0932248.1"/>
    </source>
</evidence>